<dbReference type="Proteomes" id="UP000094455">
    <property type="component" value="Unassembled WGS sequence"/>
</dbReference>
<dbReference type="RefSeq" id="XP_019020692.1">
    <property type="nucleotide sequence ID" value="XM_019162251.1"/>
</dbReference>
<feature type="non-terminal residue" evidence="2">
    <location>
        <position position="199"/>
    </location>
</feature>
<reference evidence="2 3" key="1">
    <citation type="journal article" date="2016" name="Proc. Natl. Acad. Sci. U.S.A.">
        <title>Comparative genomics of biotechnologically important yeasts.</title>
        <authorList>
            <person name="Riley R."/>
            <person name="Haridas S."/>
            <person name="Wolfe K.H."/>
            <person name="Lopes M.R."/>
            <person name="Hittinger C.T."/>
            <person name="Goeker M."/>
            <person name="Salamov A.A."/>
            <person name="Wisecaver J.H."/>
            <person name="Long T.M."/>
            <person name="Calvey C.H."/>
            <person name="Aerts A.L."/>
            <person name="Barry K.W."/>
            <person name="Choi C."/>
            <person name="Clum A."/>
            <person name="Coughlan A.Y."/>
            <person name="Deshpande S."/>
            <person name="Douglass A.P."/>
            <person name="Hanson S.J."/>
            <person name="Klenk H.-P."/>
            <person name="LaButti K.M."/>
            <person name="Lapidus A."/>
            <person name="Lindquist E.A."/>
            <person name="Lipzen A.M."/>
            <person name="Meier-Kolthoff J.P."/>
            <person name="Ohm R.A."/>
            <person name="Otillar R.P."/>
            <person name="Pangilinan J.L."/>
            <person name="Peng Y."/>
            <person name="Rokas A."/>
            <person name="Rosa C.A."/>
            <person name="Scheuner C."/>
            <person name="Sibirny A.A."/>
            <person name="Slot J.C."/>
            <person name="Stielow J.B."/>
            <person name="Sun H."/>
            <person name="Kurtzman C.P."/>
            <person name="Blackwell M."/>
            <person name="Grigoriev I.V."/>
            <person name="Jeffries T.W."/>
        </authorList>
    </citation>
    <scope>NUCLEOTIDE SEQUENCE [LARGE SCALE GENOMIC DNA]</scope>
    <source>
        <strain evidence="2 3">NRRL Y-2026</strain>
    </source>
</reference>
<dbReference type="STRING" id="763406.A0A1E3NU64"/>
<evidence type="ECO:0000259" key="1">
    <source>
        <dbReference type="Pfam" id="PF21762"/>
    </source>
</evidence>
<dbReference type="GO" id="GO:0003676">
    <property type="term" value="F:nucleic acid binding"/>
    <property type="evidence" value="ECO:0007669"/>
    <property type="project" value="InterPro"/>
</dbReference>
<dbReference type="EMBL" id="KV454001">
    <property type="protein sequence ID" value="ODQ49579.1"/>
    <property type="molecule type" value="Genomic_DNA"/>
</dbReference>
<dbReference type="AlphaFoldDB" id="A0A1E3NU64"/>
<dbReference type="InterPro" id="IPR036397">
    <property type="entry name" value="RNaseH_sf"/>
</dbReference>
<name>A0A1E3NU64_9ASCO</name>
<sequence>KKESRNIYLSVEEAIEVVNKREFTLVSIDNEFFERSTSKVIEIGISIYSPTYQKFALFPHFLNFHFIIKEFINLRNGLFVPDSKMNNITGQSLIISKRDVPRAMSLIFEILGPKVCIVGHNVSGDIKSFKYLNYELPSNIKIIDTMHLWYSFIGSSSGKSSLSFILDKLNIPNAFLHNGVNDAYFTLVVSLMLTSPELR</sequence>
<dbReference type="Gene3D" id="3.30.420.10">
    <property type="entry name" value="Ribonuclease H-like superfamily/Ribonuclease H"/>
    <property type="match status" value="1"/>
</dbReference>
<feature type="domain" description="Gfd2/YDR514C-like C-terminal" evidence="1">
    <location>
        <begin position="25"/>
        <end position="190"/>
    </location>
</feature>
<dbReference type="Pfam" id="PF21762">
    <property type="entry name" value="DEDDh_C"/>
    <property type="match status" value="1"/>
</dbReference>
<dbReference type="GeneID" id="30178938"/>
<organism evidence="2 3">
    <name type="scientific">Pichia membranifaciens NRRL Y-2026</name>
    <dbReference type="NCBI Taxonomy" id="763406"/>
    <lineage>
        <taxon>Eukaryota</taxon>
        <taxon>Fungi</taxon>
        <taxon>Dikarya</taxon>
        <taxon>Ascomycota</taxon>
        <taxon>Saccharomycotina</taxon>
        <taxon>Pichiomycetes</taxon>
        <taxon>Pichiales</taxon>
        <taxon>Pichiaceae</taxon>
        <taxon>Pichia</taxon>
    </lineage>
</organism>
<keyword evidence="3" id="KW-1185">Reference proteome</keyword>
<dbReference type="InterPro" id="IPR012337">
    <property type="entry name" value="RNaseH-like_sf"/>
</dbReference>
<dbReference type="InterPro" id="IPR040151">
    <property type="entry name" value="Gfd2/YDR514C-like"/>
</dbReference>
<evidence type="ECO:0000313" key="2">
    <source>
        <dbReference type="EMBL" id="ODQ49579.1"/>
    </source>
</evidence>
<evidence type="ECO:0000313" key="3">
    <source>
        <dbReference type="Proteomes" id="UP000094455"/>
    </source>
</evidence>
<dbReference type="InterPro" id="IPR048519">
    <property type="entry name" value="Gfd2/YDR514C-like_C"/>
</dbReference>
<dbReference type="OrthoDB" id="5953249at2759"/>
<protein>
    <recommendedName>
        <fullName evidence="1">Gfd2/YDR514C-like C-terminal domain-containing protein</fullName>
    </recommendedName>
</protein>
<dbReference type="GO" id="GO:0005634">
    <property type="term" value="C:nucleus"/>
    <property type="evidence" value="ECO:0007669"/>
    <property type="project" value="TreeGrafter"/>
</dbReference>
<dbReference type="PANTHER" id="PTHR28083:SF1">
    <property type="entry name" value="GOOD FOR FULL DBP5 ACTIVITY PROTEIN 2"/>
    <property type="match status" value="1"/>
</dbReference>
<feature type="non-terminal residue" evidence="2">
    <location>
        <position position="1"/>
    </location>
</feature>
<dbReference type="SUPFAM" id="SSF53098">
    <property type="entry name" value="Ribonuclease H-like"/>
    <property type="match status" value="1"/>
</dbReference>
<gene>
    <name evidence="2" type="ORF">PICMEDRAFT_22365</name>
</gene>
<proteinExistence type="predicted"/>
<dbReference type="PANTHER" id="PTHR28083">
    <property type="entry name" value="GOOD FOR FULL DBP5 ACTIVITY PROTEIN 2"/>
    <property type="match status" value="1"/>
</dbReference>
<accession>A0A1E3NU64</accession>